<evidence type="ECO:0000313" key="3">
    <source>
        <dbReference type="Proteomes" id="UP000266861"/>
    </source>
</evidence>
<gene>
    <name evidence="2" type="ORF">Glove_562g18</name>
</gene>
<reference evidence="2 3" key="1">
    <citation type="submission" date="2018-08" db="EMBL/GenBank/DDBJ databases">
        <title>Genome and evolution of the arbuscular mycorrhizal fungus Diversispora epigaea (formerly Glomus versiforme) and its bacterial endosymbionts.</title>
        <authorList>
            <person name="Sun X."/>
            <person name="Fei Z."/>
            <person name="Harrison M."/>
        </authorList>
    </citation>
    <scope>NUCLEOTIDE SEQUENCE [LARGE SCALE GENOMIC DNA]</scope>
    <source>
        <strain evidence="2 3">IT104</strain>
    </source>
</reference>
<proteinExistence type="predicted"/>
<organism evidence="2 3">
    <name type="scientific">Diversispora epigaea</name>
    <dbReference type="NCBI Taxonomy" id="1348612"/>
    <lineage>
        <taxon>Eukaryota</taxon>
        <taxon>Fungi</taxon>
        <taxon>Fungi incertae sedis</taxon>
        <taxon>Mucoromycota</taxon>
        <taxon>Glomeromycotina</taxon>
        <taxon>Glomeromycetes</taxon>
        <taxon>Diversisporales</taxon>
        <taxon>Diversisporaceae</taxon>
        <taxon>Diversispora</taxon>
    </lineage>
</organism>
<comment type="caution">
    <text evidence="2">The sequence shown here is derived from an EMBL/GenBank/DDBJ whole genome shotgun (WGS) entry which is preliminary data.</text>
</comment>
<protein>
    <submittedName>
        <fullName evidence="2">Uncharacterized protein</fullName>
    </submittedName>
</protein>
<feature type="compositionally biased region" description="Gly residues" evidence="1">
    <location>
        <begin position="225"/>
        <end position="235"/>
    </location>
</feature>
<sequence length="266" mass="30824">MSERELYTGCNALNAYLRTYNNKSYRSFLVHNQDIIISSLSMNFNWNDIDRTWTRREAENFLEQKNFADLKEKLSWLRHPNFVIGKVCWFWRRDWICIFTLNKKDNAHEHGSLQVYWNALIKDYKKTQLKGFAYKIIYYKTPEQIPEYLEHSSPEPYCSFCSEEQGSSKNRTDNSDKHYECDVHENSFDYNNDTHYSDSNDENTVTHYEGSGSGPGSSSDSGSGPDSGSGSGSGSGPHQRVRDSCYYPLVEKIHLHNKSTIPADDQ</sequence>
<name>A0A397GF19_9GLOM</name>
<accession>A0A397GF19</accession>
<keyword evidence="3" id="KW-1185">Reference proteome</keyword>
<feature type="region of interest" description="Disordered" evidence="1">
    <location>
        <begin position="190"/>
        <end position="245"/>
    </location>
</feature>
<dbReference type="EMBL" id="PQFF01000477">
    <property type="protein sequence ID" value="RHZ48016.1"/>
    <property type="molecule type" value="Genomic_DNA"/>
</dbReference>
<dbReference type="Proteomes" id="UP000266861">
    <property type="component" value="Unassembled WGS sequence"/>
</dbReference>
<evidence type="ECO:0000313" key="2">
    <source>
        <dbReference type="EMBL" id="RHZ48016.1"/>
    </source>
</evidence>
<evidence type="ECO:0000256" key="1">
    <source>
        <dbReference type="SAM" id="MobiDB-lite"/>
    </source>
</evidence>
<dbReference type="AlphaFoldDB" id="A0A397GF19"/>